<dbReference type="OrthoDB" id="2414662at2759"/>
<dbReference type="Pfam" id="PF00155">
    <property type="entry name" value="Aminotran_1_2"/>
    <property type="match status" value="1"/>
</dbReference>
<keyword evidence="7" id="KW-1185">Reference proteome</keyword>
<dbReference type="Gene3D" id="3.40.640.10">
    <property type="entry name" value="Type I PLP-dependent aspartate aminotransferase-like (Major domain)"/>
    <property type="match status" value="1"/>
</dbReference>
<dbReference type="InterPro" id="IPR015421">
    <property type="entry name" value="PyrdxlP-dep_Trfase_major"/>
</dbReference>
<dbReference type="CDD" id="cd00609">
    <property type="entry name" value="AAT_like"/>
    <property type="match status" value="1"/>
</dbReference>
<evidence type="ECO:0000313" key="6">
    <source>
        <dbReference type="EMBL" id="KIZ02913.1"/>
    </source>
</evidence>
<evidence type="ECO:0000259" key="5">
    <source>
        <dbReference type="Pfam" id="PF00155"/>
    </source>
</evidence>
<dbReference type="RefSeq" id="XP_013901932.1">
    <property type="nucleotide sequence ID" value="XM_014046478.1"/>
</dbReference>
<dbReference type="PANTHER" id="PTHR43807:SF20">
    <property type="entry name" value="FI04487P"/>
    <property type="match status" value="1"/>
</dbReference>
<evidence type="ECO:0000256" key="3">
    <source>
        <dbReference type="ARBA" id="ARBA00022679"/>
    </source>
</evidence>
<evidence type="ECO:0000256" key="2">
    <source>
        <dbReference type="ARBA" id="ARBA00022576"/>
    </source>
</evidence>
<name>A0A0D2JVZ7_9CHLO</name>
<dbReference type="InterPro" id="IPR004839">
    <property type="entry name" value="Aminotransferase_I/II_large"/>
</dbReference>
<proteinExistence type="predicted"/>
<evidence type="ECO:0000256" key="1">
    <source>
        <dbReference type="ARBA" id="ARBA00001933"/>
    </source>
</evidence>
<sequence length="243" mass="25845">MDTAGKVFTRQELELIARLAQQHGAYVLSDEVYEHLTFPGGLPHVSIRGLPGMRDRTIRLGSAGKTFSLTAWKVGWMEGPERLLGPCVKAHQFLVFTVPSSLQRAVAGALDGADGQAFYHGLGAECARQRALLAPRLAAIGFDILPAEGTYFLVADVAKFLRDGEDDVGFAKRLTAEAGVTVIPVSAFYADASRAPRSLVRFCFCKQDSKLQEGCRRLEEYFGGAGNGAAAAAGAEAAAGLAP</sequence>
<protein>
    <recommendedName>
        <fullName evidence="5">Aminotransferase class I/classII large domain-containing protein</fullName>
    </recommendedName>
</protein>
<accession>A0A0D2JVZ7</accession>
<dbReference type="InterPro" id="IPR015422">
    <property type="entry name" value="PyrdxlP-dep_Trfase_small"/>
</dbReference>
<dbReference type="InterPro" id="IPR051326">
    <property type="entry name" value="Kynurenine-oxoglutarate_AT"/>
</dbReference>
<keyword evidence="2" id="KW-0032">Aminotransferase</keyword>
<dbReference type="Proteomes" id="UP000054498">
    <property type="component" value="Unassembled WGS sequence"/>
</dbReference>
<evidence type="ECO:0000313" key="7">
    <source>
        <dbReference type="Proteomes" id="UP000054498"/>
    </source>
</evidence>
<dbReference type="PANTHER" id="PTHR43807">
    <property type="entry name" value="FI04487P"/>
    <property type="match status" value="1"/>
</dbReference>
<dbReference type="Gene3D" id="3.90.1150.10">
    <property type="entry name" value="Aspartate Aminotransferase, domain 1"/>
    <property type="match status" value="1"/>
</dbReference>
<dbReference type="GeneID" id="25737917"/>
<dbReference type="InterPro" id="IPR015424">
    <property type="entry name" value="PyrdxlP-dep_Trfase"/>
</dbReference>
<dbReference type="SUPFAM" id="SSF53383">
    <property type="entry name" value="PLP-dependent transferases"/>
    <property type="match status" value="1"/>
</dbReference>
<dbReference type="STRING" id="145388.A0A0D2JVZ7"/>
<reference evidence="6 7" key="1">
    <citation type="journal article" date="2013" name="BMC Genomics">
        <title>Reconstruction of the lipid metabolism for the microalga Monoraphidium neglectum from its genome sequence reveals characteristics suitable for biofuel production.</title>
        <authorList>
            <person name="Bogen C."/>
            <person name="Al-Dilaimi A."/>
            <person name="Albersmeier A."/>
            <person name="Wichmann J."/>
            <person name="Grundmann M."/>
            <person name="Rupp O."/>
            <person name="Lauersen K.J."/>
            <person name="Blifernez-Klassen O."/>
            <person name="Kalinowski J."/>
            <person name="Goesmann A."/>
            <person name="Mussgnug J.H."/>
            <person name="Kruse O."/>
        </authorList>
    </citation>
    <scope>NUCLEOTIDE SEQUENCE [LARGE SCALE GENOMIC DNA]</scope>
    <source>
        <strain evidence="6 7">SAG 48.87</strain>
    </source>
</reference>
<evidence type="ECO:0000256" key="4">
    <source>
        <dbReference type="ARBA" id="ARBA00022898"/>
    </source>
</evidence>
<dbReference type="GO" id="GO:0005737">
    <property type="term" value="C:cytoplasm"/>
    <property type="evidence" value="ECO:0007669"/>
    <property type="project" value="TreeGrafter"/>
</dbReference>
<gene>
    <name evidence="6" type="ORF">MNEG_5040</name>
</gene>
<dbReference type="GO" id="GO:0030170">
    <property type="term" value="F:pyridoxal phosphate binding"/>
    <property type="evidence" value="ECO:0007669"/>
    <property type="project" value="InterPro"/>
</dbReference>
<keyword evidence="3" id="KW-0808">Transferase</keyword>
<organism evidence="6 7">
    <name type="scientific">Monoraphidium neglectum</name>
    <dbReference type="NCBI Taxonomy" id="145388"/>
    <lineage>
        <taxon>Eukaryota</taxon>
        <taxon>Viridiplantae</taxon>
        <taxon>Chlorophyta</taxon>
        <taxon>core chlorophytes</taxon>
        <taxon>Chlorophyceae</taxon>
        <taxon>CS clade</taxon>
        <taxon>Sphaeropleales</taxon>
        <taxon>Selenastraceae</taxon>
        <taxon>Monoraphidium</taxon>
    </lineage>
</organism>
<comment type="cofactor">
    <cofactor evidence="1">
        <name>pyridoxal 5'-phosphate</name>
        <dbReference type="ChEBI" id="CHEBI:597326"/>
    </cofactor>
</comment>
<dbReference type="AlphaFoldDB" id="A0A0D2JVZ7"/>
<dbReference type="EMBL" id="KK100951">
    <property type="protein sequence ID" value="KIZ02913.1"/>
    <property type="molecule type" value="Genomic_DNA"/>
</dbReference>
<keyword evidence="4" id="KW-0663">Pyridoxal phosphate</keyword>
<dbReference type="KEGG" id="mng:MNEG_5040"/>
<dbReference type="GO" id="GO:0016212">
    <property type="term" value="F:kynurenine-oxoglutarate transaminase activity"/>
    <property type="evidence" value="ECO:0007669"/>
    <property type="project" value="TreeGrafter"/>
</dbReference>
<feature type="domain" description="Aminotransferase class I/classII large" evidence="5">
    <location>
        <begin position="5"/>
        <end position="218"/>
    </location>
</feature>